<evidence type="ECO:0000313" key="2">
    <source>
        <dbReference type="EMBL" id="TRM55994.1"/>
    </source>
</evidence>
<sequence>MPSPSTTRPLASYNVCGPISPAPSQRERFSPAPSQRERISPAPSERERIHDAHLTRIHDAHLTRIHNTDDGYLIRTVLERERIHDAHLISTNITIRISSERERFSFAPSSSGSAYTMPISSAPSALAHGRGGRIRRHGCGDGASYSRTPLNPYPS</sequence>
<feature type="region of interest" description="Disordered" evidence="1">
    <location>
        <begin position="1"/>
        <end position="46"/>
    </location>
</feature>
<evidence type="ECO:0000256" key="1">
    <source>
        <dbReference type="SAM" id="MobiDB-lite"/>
    </source>
</evidence>
<dbReference type="EMBL" id="VDMD01000083">
    <property type="protein sequence ID" value="TRM55994.1"/>
    <property type="molecule type" value="Genomic_DNA"/>
</dbReference>
<name>A0A550BTZ1_9AGAR</name>
<reference evidence="2 3" key="1">
    <citation type="journal article" date="2019" name="New Phytol.">
        <title>Comparative genomics reveals unique wood-decay strategies and fruiting body development in the Schizophyllaceae.</title>
        <authorList>
            <person name="Almasi E."/>
            <person name="Sahu N."/>
            <person name="Krizsan K."/>
            <person name="Balint B."/>
            <person name="Kovacs G.M."/>
            <person name="Kiss B."/>
            <person name="Cseklye J."/>
            <person name="Drula E."/>
            <person name="Henrissat B."/>
            <person name="Nagy I."/>
            <person name="Chovatia M."/>
            <person name="Adam C."/>
            <person name="LaButti K."/>
            <person name="Lipzen A."/>
            <person name="Riley R."/>
            <person name="Grigoriev I.V."/>
            <person name="Nagy L.G."/>
        </authorList>
    </citation>
    <scope>NUCLEOTIDE SEQUENCE [LARGE SCALE GENOMIC DNA]</scope>
    <source>
        <strain evidence="2 3">NL-1724</strain>
    </source>
</reference>
<keyword evidence="3" id="KW-1185">Reference proteome</keyword>
<feature type="compositionally biased region" description="Basic and acidic residues" evidence="1">
    <location>
        <begin position="25"/>
        <end position="46"/>
    </location>
</feature>
<protein>
    <submittedName>
        <fullName evidence="2">Uncharacterized protein</fullName>
    </submittedName>
</protein>
<comment type="caution">
    <text evidence="2">The sequence shown here is derived from an EMBL/GenBank/DDBJ whole genome shotgun (WGS) entry which is preliminary data.</text>
</comment>
<gene>
    <name evidence="2" type="ORF">BD626DRAFT_576229</name>
</gene>
<evidence type="ECO:0000313" key="3">
    <source>
        <dbReference type="Proteomes" id="UP000320762"/>
    </source>
</evidence>
<feature type="region of interest" description="Disordered" evidence="1">
    <location>
        <begin position="123"/>
        <end position="155"/>
    </location>
</feature>
<proteinExistence type="predicted"/>
<accession>A0A550BTZ1</accession>
<organism evidence="2 3">
    <name type="scientific">Schizophyllum amplum</name>
    <dbReference type="NCBI Taxonomy" id="97359"/>
    <lineage>
        <taxon>Eukaryota</taxon>
        <taxon>Fungi</taxon>
        <taxon>Dikarya</taxon>
        <taxon>Basidiomycota</taxon>
        <taxon>Agaricomycotina</taxon>
        <taxon>Agaricomycetes</taxon>
        <taxon>Agaricomycetidae</taxon>
        <taxon>Agaricales</taxon>
        <taxon>Schizophyllaceae</taxon>
        <taxon>Schizophyllum</taxon>
    </lineage>
</organism>
<dbReference type="Proteomes" id="UP000320762">
    <property type="component" value="Unassembled WGS sequence"/>
</dbReference>
<dbReference type="AlphaFoldDB" id="A0A550BTZ1"/>